<feature type="coiled-coil region" evidence="1">
    <location>
        <begin position="92"/>
        <end position="119"/>
    </location>
</feature>
<dbReference type="PhylomeDB" id="B4K2S2"/>
<dbReference type="Proteomes" id="UP000001070">
    <property type="component" value="Unassembled WGS sequence"/>
</dbReference>
<dbReference type="EMBL" id="CH919802">
    <property type="protein sequence ID" value="EDW04720.1"/>
    <property type="molecule type" value="Genomic_DNA"/>
</dbReference>
<evidence type="ECO:0000313" key="4">
    <source>
        <dbReference type="Proteomes" id="UP000001070"/>
    </source>
</evidence>
<dbReference type="InParanoid" id="B4K2S2"/>
<evidence type="ECO:0000313" key="3">
    <source>
        <dbReference type="EMBL" id="EDW04720.1"/>
    </source>
</evidence>
<evidence type="ECO:0000256" key="1">
    <source>
        <dbReference type="SAM" id="Coils"/>
    </source>
</evidence>
<feature type="compositionally biased region" description="Acidic residues" evidence="2">
    <location>
        <begin position="273"/>
        <end position="293"/>
    </location>
</feature>
<dbReference type="OrthoDB" id="784962at2759"/>
<evidence type="ECO:0000256" key="2">
    <source>
        <dbReference type="SAM" id="MobiDB-lite"/>
    </source>
</evidence>
<proteinExistence type="predicted"/>
<feature type="compositionally biased region" description="Polar residues" evidence="2">
    <location>
        <begin position="178"/>
        <end position="187"/>
    </location>
</feature>
<organism evidence="4">
    <name type="scientific">Drosophila grimshawi</name>
    <name type="common">Hawaiian fruit fly</name>
    <name type="synonym">Idiomyia grimshawi</name>
    <dbReference type="NCBI Taxonomy" id="7222"/>
    <lineage>
        <taxon>Eukaryota</taxon>
        <taxon>Metazoa</taxon>
        <taxon>Ecdysozoa</taxon>
        <taxon>Arthropoda</taxon>
        <taxon>Hexapoda</taxon>
        <taxon>Insecta</taxon>
        <taxon>Pterygota</taxon>
        <taxon>Neoptera</taxon>
        <taxon>Endopterygota</taxon>
        <taxon>Diptera</taxon>
        <taxon>Brachycera</taxon>
        <taxon>Muscomorpha</taxon>
        <taxon>Ephydroidea</taxon>
        <taxon>Drosophilidae</taxon>
        <taxon>Drosophila</taxon>
        <taxon>Hawaiian Drosophila</taxon>
    </lineage>
</organism>
<reference evidence="3 4" key="1">
    <citation type="journal article" date="2007" name="Nature">
        <title>Evolution of genes and genomes on the Drosophila phylogeny.</title>
        <authorList>
            <consortium name="Drosophila 12 Genomes Consortium"/>
            <person name="Clark A.G."/>
            <person name="Eisen M.B."/>
            <person name="Smith D.R."/>
            <person name="Bergman C.M."/>
            <person name="Oliver B."/>
            <person name="Markow T.A."/>
            <person name="Kaufman T.C."/>
            <person name="Kellis M."/>
            <person name="Gelbart W."/>
            <person name="Iyer V.N."/>
            <person name="Pollard D.A."/>
            <person name="Sackton T.B."/>
            <person name="Larracuente A.M."/>
            <person name="Singh N.D."/>
            <person name="Abad J.P."/>
            <person name="Abt D.N."/>
            <person name="Adryan B."/>
            <person name="Aguade M."/>
            <person name="Akashi H."/>
            <person name="Anderson W.W."/>
            <person name="Aquadro C.F."/>
            <person name="Ardell D.H."/>
            <person name="Arguello R."/>
            <person name="Artieri C.G."/>
            <person name="Barbash D.A."/>
            <person name="Barker D."/>
            <person name="Barsanti P."/>
            <person name="Batterham P."/>
            <person name="Batzoglou S."/>
            <person name="Begun D."/>
            <person name="Bhutkar A."/>
            <person name="Blanco E."/>
            <person name="Bosak S.A."/>
            <person name="Bradley R.K."/>
            <person name="Brand A.D."/>
            <person name="Brent M.R."/>
            <person name="Brooks A.N."/>
            <person name="Brown R.H."/>
            <person name="Butlin R.K."/>
            <person name="Caggese C."/>
            <person name="Calvi B.R."/>
            <person name="Bernardo de Carvalho A."/>
            <person name="Caspi A."/>
            <person name="Castrezana S."/>
            <person name="Celniker S.E."/>
            <person name="Chang J.L."/>
            <person name="Chapple C."/>
            <person name="Chatterji S."/>
            <person name="Chinwalla A."/>
            <person name="Civetta A."/>
            <person name="Clifton S.W."/>
            <person name="Comeron J.M."/>
            <person name="Costello J.C."/>
            <person name="Coyne J.A."/>
            <person name="Daub J."/>
            <person name="David R.G."/>
            <person name="Delcher A.L."/>
            <person name="Delehaunty K."/>
            <person name="Do C.B."/>
            <person name="Ebling H."/>
            <person name="Edwards K."/>
            <person name="Eickbush T."/>
            <person name="Evans J.D."/>
            <person name="Filipski A."/>
            <person name="Findeiss S."/>
            <person name="Freyhult E."/>
            <person name="Fulton L."/>
            <person name="Fulton R."/>
            <person name="Garcia A.C."/>
            <person name="Gardiner A."/>
            <person name="Garfield D.A."/>
            <person name="Garvin B.E."/>
            <person name="Gibson G."/>
            <person name="Gilbert D."/>
            <person name="Gnerre S."/>
            <person name="Godfrey J."/>
            <person name="Good R."/>
            <person name="Gotea V."/>
            <person name="Gravely B."/>
            <person name="Greenberg A.J."/>
            <person name="Griffiths-Jones S."/>
            <person name="Gross S."/>
            <person name="Guigo R."/>
            <person name="Gustafson E.A."/>
            <person name="Haerty W."/>
            <person name="Hahn M.W."/>
            <person name="Halligan D.L."/>
            <person name="Halpern A.L."/>
            <person name="Halter G.M."/>
            <person name="Han M.V."/>
            <person name="Heger A."/>
            <person name="Hillier L."/>
            <person name="Hinrichs A.S."/>
            <person name="Holmes I."/>
            <person name="Hoskins R.A."/>
            <person name="Hubisz M.J."/>
            <person name="Hultmark D."/>
            <person name="Huntley M.A."/>
            <person name="Jaffe D.B."/>
            <person name="Jagadeeshan S."/>
            <person name="Jeck W.R."/>
            <person name="Johnson J."/>
            <person name="Jones C.D."/>
            <person name="Jordan W.C."/>
            <person name="Karpen G.H."/>
            <person name="Kataoka E."/>
            <person name="Keightley P.D."/>
            <person name="Kheradpour P."/>
            <person name="Kirkness E.F."/>
            <person name="Koerich L.B."/>
            <person name="Kristiansen K."/>
            <person name="Kudrna D."/>
            <person name="Kulathinal R.J."/>
            <person name="Kumar S."/>
            <person name="Kwok R."/>
            <person name="Lander E."/>
            <person name="Langley C.H."/>
            <person name="Lapoint R."/>
            <person name="Lazzaro B.P."/>
            <person name="Lee S.J."/>
            <person name="Levesque L."/>
            <person name="Li R."/>
            <person name="Lin C.F."/>
            <person name="Lin M.F."/>
            <person name="Lindblad-Toh K."/>
            <person name="Llopart A."/>
            <person name="Long M."/>
            <person name="Low L."/>
            <person name="Lozovsky E."/>
            <person name="Lu J."/>
            <person name="Luo M."/>
            <person name="Machado C.A."/>
            <person name="Makalowski W."/>
            <person name="Marzo M."/>
            <person name="Matsuda M."/>
            <person name="Matzkin L."/>
            <person name="McAllister B."/>
            <person name="McBride C.S."/>
            <person name="McKernan B."/>
            <person name="McKernan K."/>
            <person name="Mendez-Lago M."/>
            <person name="Minx P."/>
            <person name="Mollenhauer M.U."/>
            <person name="Montooth K."/>
            <person name="Mount S.M."/>
            <person name="Mu X."/>
            <person name="Myers E."/>
            <person name="Negre B."/>
            <person name="Newfeld S."/>
            <person name="Nielsen R."/>
            <person name="Noor M.A."/>
            <person name="O'Grady P."/>
            <person name="Pachter L."/>
            <person name="Papaceit M."/>
            <person name="Parisi M.J."/>
            <person name="Parisi M."/>
            <person name="Parts L."/>
            <person name="Pedersen J.S."/>
            <person name="Pesole G."/>
            <person name="Phillippy A.M."/>
            <person name="Ponting C.P."/>
            <person name="Pop M."/>
            <person name="Porcelli D."/>
            <person name="Powell J.R."/>
            <person name="Prohaska S."/>
            <person name="Pruitt K."/>
            <person name="Puig M."/>
            <person name="Quesneville H."/>
            <person name="Ram K.R."/>
            <person name="Rand D."/>
            <person name="Rasmussen M.D."/>
            <person name="Reed L.K."/>
            <person name="Reenan R."/>
            <person name="Reily A."/>
            <person name="Remington K.A."/>
            <person name="Rieger T.T."/>
            <person name="Ritchie M.G."/>
            <person name="Robin C."/>
            <person name="Rogers Y.H."/>
            <person name="Rohde C."/>
            <person name="Rozas J."/>
            <person name="Rubenfield M.J."/>
            <person name="Ruiz A."/>
            <person name="Russo S."/>
            <person name="Salzberg S.L."/>
            <person name="Sanchez-Gracia A."/>
            <person name="Saranga D.J."/>
            <person name="Sato H."/>
            <person name="Schaeffer S.W."/>
            <person name="Schatz M.C."/>
            <person name="Schlenke T."/>
            <person name="Schwartz R."/>
            <person name="Segarra C."/>
            <person name="Singh R.S."/>
            <person name="Sirot L."/>
            <person name="Sirota M."/>
            <person name="Sisneros N.B."/>
            <person name="Smith C.D."/>
            <person name="Smith T.F."/>
            <person name="Spieth J."/>
            <person name="Stage D.E."/>
            <person name="Stark A."/>
            <person name="Stephan W."/>
            <person name="Strausberg R.L."/>
            <person name="Strempel S."/>
            <person name="Sturgill D."/>
            <person name="Sutton G."/>
            <person name="Sutton G.G."/>
            <person name="Tao W."/>
            <person name="Teichmann S."/>
            <person name="Tobari Y.N."/>
            <person name="Tomimura Y."/>
            <person name="Tsolas J.M."/>
            <person name="Valente V.L."/>
            <person name="Venter E."/>
            <person name="Venter J.C."/>
            <person name="Vicario S."/>
            <person name="Vieira F.G."/>
            <person name="Vilella A.J."/>
            <person name="Villasante A."/>
            <person name="Walenz B."/>
            <person name="Wang J."/>
            <person name="Wasserman M."/>
            <person name="Watts T."/>
            <person name="Wilson D."/>
            <person name="Wilson R.K."/>
            <person name="Wing R.A."/>
            <person name="Wolfner M.F."/>
            <person name="Wong A."/>
            <person name="Wong G.K."/>
            <person name="Wu C.I."/>
            <person name="Wu G."/>
            <person name="Yamamoto D."/>
            <person name="Yang H.P."/>
            <person name="Yang S.P."/>
            <person name="Yorke J.A."/>
            <person name="Yoshida K."/>
            <person name="Zdobnov E."/>
            <person name="Zhang P."/>
            <person name="Zhang Y."/>
            <person name="Zimin A.V."/>
            <person name="Baldwin J."/>
            <person name="Abdouelleil A."/>
            <person name="Abdulkadir J."/>
            <person name="Abebe A."/>
            <person name="Abera B."/>
            <person name="Abreu J."/>
            <person name="Acer S.C."/>
            <person name="Aftuck L."/>
            <person name="Alexander A."/>
            <person name="An P."/>
            <person name="Anderson E."/>
            <person name="Anderson S."/>
            <person name="Arachi H."/>
            <person name="Azer M."/>
            <person name="Bachantsang P."/>
            <person name="Barry A."/>
            <person name="Bayul T."/>
            <person name="Berlin A."/>
            <person name="Bessette D."/>
            <person name="Bloom T."/>
            <person name="Blye J."/>
            <person name="Boguslavskiy L."/>
            <person name="Bonnet C."/>
            <person name="Boukhgalter B."/>
            <person name="Bourzgui I."/>
            <person name="Brown A."/>
            <person name="Cahill P."/>
            <person name="Channer S."/>
            <person name="Cheshatsang Y."/>
            <person name="Chuda L."/>
            <person name="Citroen M."/>
            <person name="Collymore A."/>
            <person name="Cooke P."/>
            <person name="Costello M."/>
            <person name="D'Aco K."/>
            <person name="Daza R."/>
            <person name="De Haan G."/>
            <person name="DeGray S."/>
            <person name="DeMaso C."/>
            <person name="Dhargay N."/>
            <person name="Dooley K."/>
            <person name="Dooley E."/>
            <person name="Doricent M."/>
            <person name="Dorje P."/>
            <person name="Dorjee K."/>
            <person name="Dupes A."/>
            <person name="Elong R."/>
            <person name="Falk J."/>
            <person name="Farina A."/>
            <person name="Faro S."/>
            <person name="Ferguson D."/>
            <person name="Fisher S."/>
            <person name="Foley C.D."/>
            <person name="Franke A."/>
            <person name="Friedrich D."/>
            <person name="Gadbois L."/>
            <person name="Gearin G."/>
            <person name="Gearin C.R."/>
            <person name="Giannoukos G."/>
            <person name="Goode T."/>
            <person name="Graham J."/>
            <person name="Grandbois E."/>
            <person name="Grewal S."/>
            <person name="Gyaltsen K."/>
            <person name="Hafez N."/>
            <person name="Hagos B."/>
            <person name="Hall J."/>
            <person name="Henson C."/>
            <person name="Hollinger A."/>
            <person name="Honan T."/>
            <person name="Huard M.D."/>
            <person name="Hughes L."/>
            <person name="Hurhula B."/>
            <person name="Husby M.E."/>
            <person name="Kamat A."/>
            <person name="Kanga B."/>
            <person name="Kashin S."/>
            <person name="Khazanovich D."/>
            <person name="Kisner P."/>
            <person name="Lance K."/>
            <person name="Lara M."/>
            <person name="Lee W."/>
            <person name="Lennon N."/>
            <person name="Letendre F."/>
            <person name="LeVine R."/>
            <person name="Lipovsky A."/>
            <person name="Liu X."/>
            <person name="Liu J."/>
            <person name="Liu S."/>
            <person name="Lokyitsang T."/>
            <person name="Lokyitsang Y."/>
            <person name="Lubonja R."/>
            <person name="Lui A."/>
            <person name="MacDonald P."/>
            <person name="Magnisalis V."/>
            <person name="Maru K."/>
            <person name="Matthews C."/>
            <person name="McCusker W."/>
            <person name="McDonough S."/>
            <person name="Mehta T."/>
            <person name="Meldrim J."/>
            <person name="Meneus L."/>
            <person name="Mihai O."/>
            <person name="Mihalev A."/>
            <person name="Mihova T."/>
            <person name="Mittelman R."/>
            <person name="Mlenga V."/>
            <person name="Montmayeur A."/>
            <person name="Mulrain L."/>
            <person name="Navidi A."/>
            <person name="Naylor J."/>
            <person name="Negash T."/>
            <person name="Nguyen T."/>
            <person name="Nguyen N."/>
            <person name="Nicol R."/>
            <person name="Norbu C."/>
            <person name="Norbu N."/>
            <person name="Novod N."/>
            <person name="O'Neill B."/>
            <person name="Osman S."/>
            <person name="Markiewicz E."/>
            <person name="Oyono O.L."/>
            <person name="Patti C."/>
            <person name="Phunkhang P."/>
            <person name="Pierre F."/>
            <person name="Priest M."/>
            <person name="Raghuraman S."/>
            <person name="Rege F."/>
            <person name="Reyes R."/>
            <person name="Rise C."/>
            <person name="Rogov P."/>
            <person name="Ross K."/>
            <person name="Ryan E."/>
            <person name="Settipalli S."/>
            <person name="Shea T."/>
            <person name="Sherpa N."/>
            <person name="Shi L."/>
            <person name="Shih D."/>
            <person name="Sparrow T."/>
            <person name="Spaulding J."/>
            <person name="Stalker J."/>
            <person name="Stange-Thomann N."/>
            <person name="Stavropoulos S."/>
            <person name="Stone C."/>
            <person name="Strader C."/>
            <person name="Tesfaye S."/>
            <person name="Thomson T."/>
            <person name="Thoulutsang Y."/>
            <person name="Thoulutsang D."/>
            <person name="Topham K."/>
            <person name="Topping I."/>
            <person name="Tsamla T."/>
            <person name="Vassiliev H."/>
            <person name="Vo A."/>
            <person name="Wangchuk T."/>
            <person name="Wangdi T."/>
            <person name="Weiand M."/>
            <person name="Wilkinson J."/>
            <person name="Wilson A."/>
            <person name="Yadav S."/>
            <person name="Young G."/>
            <person name="Yu Q."/>
            <person name="Zembek L."/>
            <person name="Zhong D."/>
            <person name="Zimmer A."/>
            <person name="Zwirko Z."/>
            <person name="Jaffe D.B."/>
            <person name="Alvarez P."/>
            <person name="Brockman W."/>
            <person name="Butler J."/>
            <person name="Chin C."/>
            <person name="Gnerre S."/>
            <person name="Grabherr M."/>
            <person name="Kleber M."/>
            <person name="Mauceli E."/>
            <person name="MacCallum I."/>
        </authorList>
    </citation>
    <scope>NUCLEOTIDE SEQUENCE [LARGE SCALE GENOMIC DNA]</scope>
    <source>
        <strain evidence="4">Tucson 15287-2541.00</strain>
    </source>
</reference>
<feature type="region of interest" description="Disordered" evidence="2">
    <location>
        <begin position="250"/>
        <end position="301"/>
    </location>
</feature>
<keyword evidence="4" id="KW-1185">Reference proteome</keyword>
<dbReference type="HOGENOM" id="CLU_925201_0_0_1"/>
<keyword evidence="1" id="KW-0175">Coiled coil</keyword>
<sequence length="301" mass="32981">MRVVFREDFYSSFLVDRERERHMLDHLHVDADTAAHSAKNHEYYQLLHENETWNVCKYKELYECKACIEAYVKAQAEWEDTMQALFAQERLAKLAEAEAAEAEASKQLANAALNEATTDKTAGSTDGIYSVDLNSTEEISLEQHSKQDQQLTRAVEATTADKEQATQPMEVDVDDPLLTSSSGNTESVAAAPNSEVSPTKMDECPVLNGACIAGVAASATATVVEGIAIPAPTKTIVVRGDASMTSLLPQAKKSNARNSINEDGHTQSHDVSIIEDDLSDLDSEITNVEEDEDNRLNTDEL</sequence>
<name>B4K2S2_DROGR</name>
<gene>
    <name evidence="3" type="primary">Dgri\GH23826</name>
    <name evidence="3" type="ORF">Dgri_GH23826</name>
</gene>
<feature type="compositionally biased region" description="Polar residues" evidence="2">
    <location>
        <begin position="250"/>
        <end position="259"/>
    </location>
</feature>
<feature type="region of interest" description="Disordered" evidence="2">
    <location>
        <begin position="154"/>
        <end position="198"/>
    </location>
</feature>
<protein>
    <submittedName>
        <fullName evidence="3">GH23826</fullName>
    </submittedName>
</protein>
<dbReference type="AlphaFoldDB" id="B4K2S2"/>
<dbReference type="eggNOG" id="KOG1245">
    <property type="taxonomic scope" value="Eukaryota"/>
</dbReference>
<accession>B4K2S2</accession>